<dbReference type="Proteomes" id="UP001231362">
    <property type="component" value="Unassembled WGS sequence"/>
</dbReference>
<evidence type="ECO:0000313" key="4">
    <source>
        <dbReference type="EMBL" id="MDQ0154101.1"/>
    </source>
</evidence>
<proteinExistence type="predicted"/>
<keyword evidence="1" id="KW-0472">Membrane</keyword>
<dbReference type="PROSITE" id="PS50222">
    <property type="entry name" value="EF_HAND_2"/>
    <property type="match status" value="1"/>
</dbReference>
<feature type="chain" id="PRO_5047414254" description="EF-hand domain-containing protein" evidence="2">
    <location>
        <begin position="25"/>
        <end position="323"/>
    </location>
</feature>
<organism evidence="4 5">
    <name type="scientific">Anoxybacillus andreesenii</name>
    <dbReference type="NCBI Taxonomy" id="1325932"/>
    <lineage>
        <taxon>Bacteria</taxon>
        <taxon>Bacillati</taxon>
        <taxon>Bacillota</taxon>
        <taxon>Bacilli</taxon>
        <taxon>Bacillales</taxon>
        <taxon>Anoxybacillaceae</taxon>
        <taxon>Anoxybacillus</taxon>
    </lineage>
</organism>
<evidence type="ECO:0000256" key="2">
    <source>
        <dbReference type="SAM" id="SignalP"/>
    </source>
</evidence>
<sequence length="323" mass="36966">MKKISVLWTLTLCFFLAMPAFTKAEESENSLKMEELTIQVLPEYSYHPKAKDKNQPPLLIGYHGSLINNTDKALKGKIEIPLPTKEKNFQLGYVADYSTDLREMNEIEYELDQKQGIISWETSREIEPQEVYKFVIEYYTDGIEVSKEQKTLEYSFKSFADIGLVNLIFVEPLKSDSFKLEPAAETHQKNTYNMDMFLYQIKGMKSGDEKKVKLAYERSDDRTTAEILEEMAGETGQKTAATTKKNEEKIPTWLIVSVVGGTTALAGILLFFILKTRSKKTKPAEKAKENNTEMKKAKLRQMVMDGQITEEEYKELLNKLGGN</sequence>
<evidence type="ECO:0000259" key="3">
    <source>
        <dbReference type="PROSITE" id="PS50222"/>
    </source>
</evidence>
<dbReference type="EMBL" id="JAUSTU010000001">
    <property type="protein sequence ID" value="MDQ0154101.1"/>
    <property type="molecule type" value="Genomic_DNA"/>
</dbReference>
<evidence type="ECO:0000313" key="5">
    <source>
        <dbReference type="Proteomes" id="UP001231362"/>
    </source>
</evidence>
<name>A0ABT9UZH6_9BACL</name>
<comment type="caution">
    <text evidence="4">The sequence shown here is derived from an EMBL/GenBank/DDBJ whole genome shotgun (WGS) entry which is preliminary data.</text>
</comment>
<reference evidence="4 5" key="1">
    <citation type="submission" date="2023-07" db="EMBL/GenBank/DDBJ databases">
        <title>Genomic Encyclopedia of Type Strains, Phase IV (KMG-IV): sequencing the most valuable type-strain genomes for metagenomic binning, comparative biology and taxonomic classification.</title>
        <authorList>
            <person name="Goeker M."/>
        </authorList>
    </citation>
    <scope>NUCLEOTIDE SEQUENCE [LARGE SCALE GENOMIC DNA]</scope>
    <source>
        <strain evidence="4 5">DSM 23948</strain>
    </source>
</reference>
<keyword evidence="5" id="KW-1185">Reference proteome</keyword>
<keyword evidence="1" id="KW-0812">Transmembrane</keyword>
<feature type="domain" description="EF-hand" evidence="3">
    <location>
        <begin position="305"/>
        <end position="323"/>
    </location>
</feature>
<accession>A0ABT9UZH6</accession>
<evidence type="ECO:0000256" key="1">
    <source>
        <dbReference type="SAM" id="Phobius"/>
    </source>
</evidence>
<protein>
    <recommendedName>
        <fullName evidence="3">EF-hand domain-containing protein</fullName>
    </recommendedName>
</protein>
<keyword evidence="2" id="KW-0732">Signal</keyword>
<gene>
    <name evidence="4" type="ORF">J2S07_000399</name>
</gene>
<keyword evidence="1" id="KW-1133">Transmembrane helix</keyword>
<feature type="signal peptide" evidence="2">
    <location>
        <begin position="1"/>
        <end position="24"/>
    </location>
</feature>
<feature type="transmembrane region" description="Helical" evidence="1">
    <location>
        <begin position="253"/>
        <end position="274"/>
    </location>
</feature>
<dbReference type="InterPro" id="IPR002048">
    <property type="entry name" value="EF_hand_dom"/>
</dbReference>
<dbReference type="RefSeq" id="WP_307148714.1">
    <property type="nucleotide sequence ID" value="NZ_JAUSTU010000001.1"/>
</dbReference>